<protein>
    <recommendedName>
        <fullName evidence="11">Carbamoyl phosphate synthase small chain</fullName>
        <ecNumber evidence="11">6.3.5.5</ecNumber>
    </recommendedName>
    <alternativeName>
        <fullName evidence="11">Carbamoyl phosphate synthetase glutamine chain</fullName>
    </alternativeName>
</protein>
<feature type="domain" description="Carbamoyl-phosphate synthase small subunit N-terminal" evidence="12">
    <location>
        <begin position="7"/>
        <end position="137"/>
    </location>
</feature>
<dbReference type="GO" id="GO:0006526">
    <property type="term" value="P:L-arginine biosynthetic process"/>
    <property type="evidence" value="ECO:0007669"/>
    <property type="project" value="UniProtKB-UniRule"/>
</dbReference>
<dbReference type="InterPro" id="IPR036480">
    <property type="entry name" value="CarbP_synth_ssu_N_sf"/>
</dbReference>
<keyword evidence="11" id="KW-0028">Amino-acid biosynthesis</keyword>
<keyword evidence="5 11" id="KW-0547">Nucleotide-binding</keyword>
<dbReference type="GO" id="GO:0044205">
    <property type="term" value="P:'de novo' UMP biosynthetic process"/>
    <property type="evidence" value="ECO:0007669"/>
    <property type="project" value="UniProtKB-UniRule"/>
</dbReference>
<keyword evidence="6 11" id="KW-0067">ATP-binding</keyword>
<comment type="catalytic activity">
    <reaction evidence="10 11">
        <text>L-glutamine + H2O = L-glutamate + NH4(+)</text>
        <dbReference type="Rhea" id="RHEA:15889"/>
        <dbReference type="ChEBI" id="CHEBI:15377"/>
        <dbReference type="ChEBI" id="CHEBI:28938"/>
        <dbReference type="ChEBI" id="CHEBI:29985"/>
        <dbReference type="ChEBI" id="CHEBI:58359"/>
    </reaction>
</comment>
<dbReference type="Pfam" id="PF00117">
    <property type="entry name" value="GATase"/>
    <property type="match status" value="1"/>
</dbReference>
<sequence length="371" mass="41053">MKLQTTTDAVLVLEDGTIFQGKSLGKIGTTGGEICFNTGMTGYQEIFTDPSYYGQIVVTTVSHVGNYGVQPEEVESNAIQIKGLICKDFSSTFSRKTAEGSLQEYFEKAGIVGICEIDTRALVRYIRDKGVMNAIISSEEMDVEKLKEQLKQVPSMDGLELSSHVSTKEQYQVQPTTTRFKVAVLDLGVKQNILNNLVERGCECRVFPYGTSFDDMEAWGPDGYFISNGPGDPAVTTEAMKSVERILEVERPMFGICMGHQILAQANGIPTYKMHNGHRGLNHPVKNLITGKSEITSQNHGFAVDAEAVKLNPNVEITHINLNDNTVEGIRVRNKPAFSVQYHPESSPGPHDSAYLFDLFLEMLENDKKNK</sequence>
<dbReference type="RefSeq" id="WP_160693455.1">
    <property type="nucleotide sequence ID" value="NZ_CP047897.1"/>
</dbReference>
<feature type="binding site" evidence="11">
    <location>
        <position position="258"/>
    </location>
    <ligand>
        <name>L-glutamine</name>
        <dbReference type="ChEBI" id="CHEBI:58359"/>
    </ligand>
</feature>
<dbReference type="InterPro" id="IPR017926">
    <property type="entry name" value="GATASE"/>
</dbReference>
<keyword evidence="8 11" id="KW-0665">Pyrimidine biosynthesis</keyword>
<comment type="pathway">
    <text evidence="2 11">Amino-acid biosynthesis; L-arginine biosynthesis; carbamoyl phosphate from bicarbonate: step 1/1.</text>
</comment>
<dbReference type="PRINTS" id="PR00097">
    <property type="entry name" value="ANTSNTHASEII"/>
</dbReference>
<dbReference type="InterPro" id="IPR002474">
    <property type="entry name" value="CarbamoylP_synth_ssu_N"/>
</dbReference>
<feature type="active site" evidence="11">
    <location>
        <position position="343"/>
    </location>
</feature>
<dbReference type="EC" id="6.3.5.5" evidence="11"/>
<dbReference type="NCBIfam" id="NF009475">
    <property type="entry name" value="PRK12838.1"/>
    <property type="match status" value="1"/>
</dbReference>
<dbReference type="Proteomes" id="UP000464214">
    <property type="component" value="Chromosome"/>
</dbReference>
<comment type="catalytic activity">
    <reaction evidence="9 11">
        <text>hydrogencarbonate + L-glutamine + 2 ATP + H2O = carbamoyl phosphate + L-glutamate + 2 ADP + phosphate + 2 H(+)</text>
        <dbReference type="Rhea" id="RHEA:18633"/>
        <dbReference type="ChEBI" id="CHEBI:15377"/>
        <dbReference type="ChEBI" id="CHEBI:15378"/>
        <dbReference type="ChEBI" id="CHEBI:17544"/>
        <dbReference type="ChEBI" id="CHEBI:29985"/>
        <dbReference type="ChEBI" id="CHEBI:30616"/>
        <dbReference type="ChEBI" id="CHEBI:43474"/>
        <dbReference type="ChEBI" id="CHEBI:58228"/>
        <dbReference type="ChEBI" id="CHEBI:58359"/>
        <dbReference type="ChEBI" id="CHEBI:456216"/>
        <dbReference type="EC" id="6.3.5.5"/>
    </reaction>
</comment>
<evidence type="ECO:0000259" key="12">
    <source>
        <dbReference type="SMART" id="SM01097"/>
    </source>
</evidence>
<dbReference type="InterPro" id="IPR029062">
    <property type="entry name" value="Class_I_gatase-like"/>
</dbReference>
<dbReference type="InterPro" id="IPR035686">
    <property type="entry name" value="CPSase_GATase1"/>
</dbReference>
<dbReference type="EMBL" id="CP047897">
    <property type="protein sequence ID" value="QHL88751.1"/>
    <property type="molecule type" value="Genomic_DNA"/>
</dbReference>
<accession>A0A6P1P2Y8</accession>
<dbReference type="GO" id="GO:0006541">
    <property type="term" value="P:glutamine metabolic process"/>
    <property type="evidence" value="ECO:0007669"/>
    <property type="project" value="InterPro"/>
</dbReference>
<feature type="binding site" evidence="11">
    <location>
        <position position="231"/>
    </location>
    <ligand>
        <name>L-glutamine</name>
        <dbReference type="ChEBI" id="CHEBI:58359"/>
    </ligand>
</feature>
<feature type="binding site" evidence="11">
    <location>
        <position position="301"/>
    </location>
    <ligand>
        <name>L-glutamine</name>
        <dbReference type="ChEBI" id="CHEBI:58359"/>
    </ligand>
</feature>
<dbReference type="InterPro" id="IPR006274">
    <property type="entry name" value="CarbamoylP_synth_ssu"/>
</dbReference>
<evidence type="ECO:0000313" key="13">
    <source>
        <dbReference type="EMBL" id="QHL88751.1"/>
    </source>
</evidence>
<keyword evidence="7 11" id="KW-0315">Glutamine amidotransferase</keyword>
<dbReference type="KEGG" id="nib:GU926_15470"/>
<dbReference type="Gene3D" id="3.40.50.880">
    <property type="match status" value="1"/>
</dbReference>
<dbReference type="FunFam" id="3.50.30.20:FF:000001">
    <property type="entry name" value="Carbamoyl-phosphate synthase small chain"/>
    <property type="match status" value="1"/>
</dbReference>
<evidence type="ECO:0000256" key="11">
    <source>
        <dbReference type="HAMAP-Rule" id="MF_01209"/>
    </source>
</evidence>
<evidence type="ECO:0000256" key="7">
    <source>
        <dbReference type="ARBA" id="ARBA00022962"/>
    </source>
</evidence>
<feature type="binding site" evidence="11">
    <location>
        <position position="51"/>
    </location>
    <ligand>
        <name>L-glutamine</name>
        <dbReference type="ChEBI" id="CHEBI:58359"/>
    </ligand>
</feature>
<evidence type="ECO:0000256" key="5">
    <source>
        <dbReference type="ARBA" id="ARBA00022741"/>
    </source>
</evidence>
<feature type="binding site" evidence="11">
    <location>
        <position position="302"/>
    </location>
    <ligand>
        <name>L-glutamine</name>
        <dbReference type="ChEBI" id="CHEBI:58359"/>
    </ligand>
</feature>
<dbReference type="InterPro" id="IPR050472">
    <property type="entry name" value="Anth_synth/Amidotransfase"/>
</dbReference>
<evidence type="ECO:0000256" key="6">
    <source>
        <dbReference type="ARBA" id="ARBA00022840"/>
    </source>
</evidence>
<dbReference type="HAMAP" id="MF_01209">
    <property type="entry name" value="CPSase_S_chain"/>
    <property type="match status" value="1"/>
</dbReference>
<dbReference type="SMART" id="SM01097">
    <property type="entry name" value="CPSase_sm_chain"/>
    <property type="match status" value="1"/>
</dbReference>
<evidence type="ECO:0000256" key="3">
    <source>
        <dbReference type="ARBA" id="ARBA00007800"/>
    </source>
</evidence>
<dbReference type="SUPFAM" id="SSF52317">
    <property type="entry name" value="Class I glutamine amidotransferase-like"/>
    <property type="match status" value="1"/>
</dbReference>
<feature type="active site" evidence="11">
    <location>
        <position position="345"/>
    </location>
</feature>
<dbReference type="GO" id="GO:0006207">
    <property type="term" value="P:'de novo' pyrimidine nucleobase biosynthetic process"/>
    <property type="evidence" value="ECO:0007669"/>
    <property type="project" value="InterPro"/>
</dbReference>
<keyword evidence="11" id="KW-0055">Arginine biosynthesis</keyword>
<proteinExistence type="inferred from homology"/>
<dbReference type="Pfam" id="PF00988">
    <property type="entry name" value="CPSase_sm_chain"/>
    <property type="match status" value="1"/>
</dbReference>
<feature type="binding site" evidence="11">
    <location>
        <position position="229"/>
    </location>
    <ligand>
        <name>L-glutamine</name>
        <dbReference type="ChEBI" id="CHEBI:58359"/>
    </ligand>
</feature>
<comment type="similarity">
    <text evidence="3 11">Belongs to the CarA family.</text>
</comment>
<dbReference type="AlphaFoldDB" id="A0A6P1P2Y8"/>
<dbReference type="CDD" id="cd01744">
    <property type="entry name" value="GATase1_CPSase"/>
    <property type="match status" value="1"/>
</dbReference>
<gene>
    <name evidence="11 13" type="primary">carA</name>
    <name evidence="13" type="ORF">GU926_15470</name>
</gene>
<evidence type="ECO:0000256" key="9">
    <source>
        <dbReference type="ARBA" id="ARBA00048816"/>
    </source>
</evidence>
<keyword evidence="4 11" id="KW-0436">Ligase</keyword>
<dbReference type="UniPathway" id="UPA00070">
    <property type="reaction ID" value="UER00115"/>
</dbReference>
<dbReference type="UniPathway" id="UPA00068">
    <property type="reaction ID" value="UER00171"/>
</dbReference>
<dbReference type="SUPFAM" id="SSF52021">
    <property type="entry name" value="Carbamoyl phosphate synthetase, small subunit N-terminal domain"/>
    <property type="match status" value="1"/>
</dbReference>
<dbReference type="NCBIfam" id="TIGR01368">
    <property type="entry name" value="CPSaseIIsmall"/>
    <property type="match status" value="1"/>
</dbReference>
<dbReference type="Gene3D" id="3.50.30.20">
    <property type="entry name" value="Carbamoyl-phosphate synthase small subunit, N-terminal domain"/>
    <property type="match status" value="1"/>
</dbReference>
<organism evidence="13 14">
    <name type="scientific">Nibribacter ruber</name>
    <dbReference type="NCBI Taxonomy" id="2698458"/>
    <lineage>
        <taxon>Bacteria</taxon>
        <taxon>Pseudomonadati</taxon>
        <taxon>Bacteroidota</taxon>
        <taxon>Cytophagia</taxon>
        <taxon>Cytophagales</taxon>
        <taxon>Hymenobacteraceae</taxon>
        <taxon>Nibribacter</taxon>
    </lineage>
</organism>
<comment type="function">
    <text evidence="11">Small subunit of the glutamine-dependent carbamoyl phosphate synthetase (CPSase). CPSase catalyzes the formation of carbamoyl phosphate from the ammonia moiety of glutamine, carbonate, and phosphate donated by ATP, constituting the first step of 2 biosynthetic pathways, one leading to arginine and/or urea and the other to pyrimidine nucleotides. The small subunit (glutamine amidotransferase) binds and cleaves glutamine to supply the large subunit with the substrate ammonia.</text>
</comment>
<evidence type="ECO:0000256" key="2">
    <source>
        <dbReference type="ARBA" id="ARBA00005077"/>
    </source>
</evidence>
<evidence type="ECO:0000256" key="1">
    <source>
        <dbReference type="ARBA" id="ARBA00004812"/>
    </source>
</evidence>
<dbReference type="PANTHER" id="PTHR43418:SF7">
    <property type="entry name" value="CARBAMOYL-PHOSPHATE SYNTHASE SMALL CHAIN"/>
    <property type="match status" value="1"/>
</dbReference>
<dbReference type="PROSITE" id="PS51273">
    <property type="entry name" value="GATASE_TYPE_1"/>
    <property type="match status" value="1"/>
</dbReference>
<dbReference type="PANTHER" id="PTHR43418">
    <property type="entry name" value="MULTIFUNCTIONAL TRYPTOPHAN BIOSYNTHESIS PROTEIN-RELATED"/>
    <property type="match status" value="1"/>
</dbReference>
<feature type="region of interest" description="CPSase" evidence="11">
    <location>
        <begin position="1"/>
        <end position="180"/>
    </location>
</feature>
<evidence type="ECO:0000256" key="8">
    <source>
        <dbReference type="ARBA" id="ARBA00022975"/>
    </source>
</evidence>
<keyword evidence="14" id="KW-1185">Reference proteome</keyword>
<evidence type="ECO:0000256" key="10">
    <source>
        <dbReference type="ARBA" id="ARBA00049285"/>
    </source>
</evidence>
<feature type="binding site" evidence="11">
    <location>
        <position position="261"/>
    </location>
    <ligand>
        <name>L-glutamine</name>
        <dbReference type="ChEBI" id="CHEBI:58359"/>
    </ligand>
</feature>
<comment type="subunit">
    <text evidence="11">Composed of two chains; the small (or glutamine) chain promotes the hydrolysis of glutamine to ammonia, which is used by the large (or ammonia) chain to synthesize carbamoyl phosphate. Tetramer of heterodimers (alpha,beta)4.</text>
</comment>
<dbReference type="GO" id="GO:0004088">
    <property type="term" value="F:carbamoyl-phosphate synthase (glutamine-hydrolyzing) activity"/>
    <property type="evidence" value="ECO:0007669"/>
    <property type="project" value="UniProtKB-UniRule"/>
</dbReference>
<dbReference type="GO" id="GO:0005524">
    <property type="term" value="F:ATP binding"/>
    <property type="evidence" value="ECO:0007669"/>
    <property type="project" value="UniProtKB-UniRule"/>
</dbReference>
<feature type="binding site" evidence="11">
    <location>
        <position position="299"/>
    </location>
    <ligand>
        <name>L-glutamine</name>
        <dbReference type="ChEBI" id="CHEBI:58359"/>
    </ligand>
</feature>
<comment type="pathway">
    <text evidence="1 11">Pyrimidine metabolism; UMP biosynthesis via de novo pathway; (S)-dihydroorotate from bicarbonate: step 1/3.</text>
</comment>
<evidence type="ECO:0000256" key="4">
    <source>
        <dbReference type="ARBA" id="ARBA00022598"/>
    </source>
</evidence>
<name>A0A6P1P2Y8_9BACT</name>
<dbReference type="PRINTS" id="PR00099">
    <property type="entry name" value="CPSGATASE"/>
</dbReference>
<evidence type="ECO:0000313" key="14">
    <source>
        <dbReference type="Proteomes" id="UP000464214"/>
    </source>
</evidence>
<dbReference type="PRINTS" id="PR00096">
    <property type="entry name" value="GATASE"/>
</dbReference>
<reference evidence="13 14" key="1">
    <citation type="submission" date="2020-01" db="EMBL/GenBank/DDBJ databases">
        <authorList>
            <person name="Kim M."/>
        </authorList>
    </citation>
    <scope>NUCLEOTIDE SEQUENCE [LARGE SCALE GENOMIC DNA]</scope>
    <source>
        <strain evidence="13 14">BT10</strain>
    </source>
</reference>
<feature type="active site" description="Nucleophile" evidence="11">
    <location>
        <position position="257"/>
    </location>
</feature>